<dbReference type="SUPFAM" id="SSF53300">
    <property type="entry name" value="vWA-like"/>
    <property type="match status" value="1"/>
</dbReference>
<feature type="compositionally biased region" description="Basic and acidic residues" evidence="12">
    <location>
        <begin position="40"/>
        <end position="62"/>
    </location>
</feature>
<dbReference type="CDD" id="cd22265">
    <property type="entry name" value="UDM1_RNF168"/>
    <property type="match status" value="1"/>
</dbReference>
<evidence type="ECO:0000256" key="3">
    <source>
        <dbReference type="ARBA" id="ARBA00010211"/>
    </source>
</evidence>
<evidence type="ECO:0000256" key="11">
    <source>
        <dbReference type="ARBA" id="ARBA00023242"/>
    </source>
</evidence>
<sequence length="1788" mass="199978">MADSDYEFEGEGSEDDYVGTKSSGSNTRAQSTSSKRQKRSGIERGEPPKRHAWETEYSRTVEKTIQPADDGTLEQSVQEREEERKRKRLRKDTKPFQRGIIRHVVLVLDLSEAMLEKDMRPNRYITMINYAQDYIREFFEQNPISQMSVLGMHDGVCIRVSELSGNPAEHVAAVAGLRSKDDGKEPKGAPSLQNALELARATLYHTPSHGTREVIVVFGSLLSLDPGDIHQTVKSCVRDRIRVSIIGMSARLKICSEIVTRTNAGDESEYTIATDQEMLKELLLATTTPPVIRETKQATNTTSAPSPESAAALMMMGFPSRVVEDHLTMCACHGNLTMGGYTCSRCSAKVCSLPITCPSCQLTLLLSTHLARSYHHLFPLRNWSTVSWMRAREKGTKECVGCLSPFGKPPPPPAAATGGEESWGPEETNGEMNERRDGEDSEEQKASESGRYEWSMAAFERLIRFESDNGRVVYGNLEKETPTREIEGSEVEVLDGDVKSGFKKSGGRAKLQIPSNPAIFTKPSDALAGPLDDIPIHPTCQSQLDYEGELTIIISKDCKNISASNFHDYVLGYTVANDVSARNYQLPASVSGGQFGYAKSFDKFAPIGPCIASTSVIPDPQKIRYWTKVNGEKRQETGTDDMIYSNDDLADVAGIEDDDDELFGSTYEDQIARATKDADRVAQDIQAQIERDDREQGRRAREQRAATATAKANDEASARARQEAADAEFARELEAQERTDLRRYQERLKRELSRRQEREELAKQSQKENVKEQPEQRGESEASPPSSPRTFFQNLTTRIDAEQLRRFEEDATTRAQPRVPRRRQSRGRRSSPVDTIAKKKPVDEAICFDEGETMEHKGGSHGQRTSTPRPNRSNRKSERAIDEDQDDSEDEDDPIFQRIDGRYLRSRRPQRRELLPTALIDPDPERLSQAPTKEMPCIRVISPSPARETQWRSLKREGRPERSLNRIDTDYLLSNTFIHDINNMLDYIYGMPRDQAAPIMKSFINDPEIKCLGCKVLFLEPGFRTWSVKLKNPKVTSRLRYADSGEDIWQTYKELPQKCVDEGCSDRCPAPRTKEDNVSSLKRGAMVRRREERVRELGAASDASMEALLEKFKGQADKPPPLPPRRRPPMQLGNQATRDRTRTPGASSSSTTTNPSTPSTSQQLVCPPSPRPVQLTLKLRDPQQNATAAVQSQPTDQSQSTPSNREVQAAINNLSKIHQDRRSKVAAQVYKRHENSIQDATSTMKEFRTLRNKDFEPRFSWASHDPLKRRWTAKPGAMQGPRSGYHKFAGVVKPRQSYYSKRVPSSSAQQRIESQEGIQEGEEEEEEEPKRLKQPKEAAKRSILETTDSPPRPLSPEYSEPETEFASPDRREQQLLLLADDPSITAVGDNVQDVVGGQTTQLSSTAAAPLQLLLEPSEILVRALPPPPERNSDDEPEDPNSPLEDDLFDAESLALSPPRPSPPPRISSVPLEDREQVGASSVRRSELYVVNPDVTVEEEEEEKERLPPRPSRPPRTSFLPLDDPEEAGASSAQRPELRVVNPDATVEEEEEEKEGSSERMATDDENLAITKGTGKGKEKRRSHAAKNPRVPPPAQVTPTRRSKRIASMKQATPTPEPSSSSSRLSPTGQGQQQNPTHAEAAAVLLRSILDTQAAAASSSEARSSSSSRRRDEAIPTRPVVHPLSPPPAAATDEAETNSPPLPLNTHEKPPLVFAHPDPLAEVVHSSDSDPEFPADEEEEEAETSNMQQEPVFTYTEDEFALTQEEVEEEEEEERQERELHLYFYGTPE</sequence>
<feature type="compositionally biased region" description="Acidic residues" evidence="12">
    <location>
        <begin position="883"/>
        <end position="894"/>
    </location>
</feature>
<dbReference type="OrthoDB" id="284275at2759"/>
<dbReference type="GO" id="GO:0006351">
    <property type="term" value="P:DNA-templated transcription"/>
    <property type="evidence" value="ECO:0007669"/>
    <property type="project" value="InterPro"/>
</dbReference>
<keyword evidence="7" id="KW-0862">Zinc</keyword>
<evidence type="ECO:0000256" key="9">
    <source>
        <dbReference type="ARBA" id="ARBA00023163"/>
    </source>
</evidence>
<organism evidence="14 15">
    <name type="scientific">Neocucurbitaria cava</name>
    <dbReference type="NCBI Taxonomy" id="798079"/>
    <lineage>
        <taxon>Eukaryota</taxon>
        <taxon>Fungi</taxon>
        <taxon>Dikarya</taxon>
        <taxon>Ascomycota</taxon>
        <taxon>Pezizomycotina</taxon>
        <taxon>Dothideomycetes</taxon>
        <taxon>Pleosporomycetidae</taxon>
        <taxon>Pleosporales</taxon>
        <taxon>Pleosporineae</taxon>
        <taxon>Cucurbitariaceae</taxon>
        <taxon>Neocucurbitaria</taxon>
    </lineage>
</organism>
<evidence type="ECO:0000256" key="5">
    <source>
        <dbReference type="ARBA" id="ARBA00022763"/>
    </source>
</evidence>
<dbReference type="SMART" id="SM00327">
    <property type="entry name" value="VWA"/>
    <property type="match status" value="1"/>
</dbReference>
<dbReference type="InterPro" id="IPR011234">
    <property type="entry name" value="Fumarylacetoacetase-like_C"/>
</dbReference>
<feature type="compositionally biased region" description="Basic and acidic residues" evidence="12">
    <location>
        <begin position="1328"/>
        <end position="1343"/>
    </location>
</feature>
<dbReference type="InterPro" id="IPR036465">
    <property type="entry name" value="vWFA_dom_sf"/>
</dbReference>
<keyword evidence="15" id="KW-1185">Reference proteome</keyword>
<dbReference type="PANTHER" id="PTHR12695">
    <property type="entry name" value="GENERAL TRANSCRIPTION FACTOR IIH SUBUNIT 2"/>
    <property type="match status" value="1"/>
</dbReference>
<feature type="region of interest" description="Disordered" evidence="12">
    <location>
        <begin position="691"/>
        <end position="725"/>
    </location>
</feature>
<feature type="compositionally biased region" description="Polar residues" evidence="12">
    <location>
        <begin position="862"/>
        <end position="871"/>
    </location>
</feature>
<feature type="domain" description="VWFA" evidence="13">
    <location>
        <begin position="103"/>
        <end position="287"/>
    </location>
</feature>
<evidence type="ECO:0000313" key="14">
    <source>
        <dbReference type="EMBL" id="KAJ4369747.1"/>
    </source>
</evidence>
<evidence type="ECO:0000256" key="2">
    <source>
        <dbReference type="ARBA" id="ARBA00006092"/>
    </source>
</evidence>
<feature type="compositionally biased region" description="Basic and acidic residues" evidence="12">
    <location>
        <begin position="799"/>
        <end position="812"/>
    </location>
</feature>
<feature type="region of interest" description="Disordered" evidence="12">
    <location>
        <begin position="1767"/>
        <end position="1788"/>
    </location>
</feature>
<proteinExistence type="inferred from homology"/>
<feature type="compositionally biased region" description="Basic residues" evidence="12">
    <location>
        <begin position="1577"/>
        <end position="1586"/>
    </location>
</feature>
<feature type="compositionally biased region" description="Basic and acidic residues" evidence="12">
    <location>
        <begin position="432"/>
        <end position="450"/>
    </location>
</feature>
<feature type="compositionally biased region" description="Basic and acidic residues" evidence="12">
    <location>
        <begin position="755"/>
        <end position="780"/>
    </location>
</feature>
<comment type="similarity">
    <text evidence="2">Belongs to the GTF2H2 family.</text>
</comment>
<comment type="caution">
    <text evidence="14">The sequence shown here is derived from an EMBL/GenBank/DDBJ whole genome shotgun (WGS) entry which is preliminary data.</text>
</comment>
<feature type="region of interest" description="Disordered" evidence="12">
    <location>
        <begin position="403"/>
        <end position="450"/>
    </location>
</feature>
<feature type="compositionally biased region" description="Basic and acidic residues" evidence="12">
    <location>
        <begin position="712"/>
        <end position="725"/>
    </location>
</feature>
<feature type="compositionally biased region" description="Low complexity" evidence="12">
    <location>
        <begin position="1653"/>
        <end position="1666"/>
    </location>
</feature>
<dbReference type="InterPro" id="IPR007198">
    <property type="entry name" value="Ssl1-like"/>
</dbReference>
<feature type="compositionally biased region" description="Polar residues" evidence="12">
    <location>
        <begin position="788"/>
        <end position="797"/>
    </location>
</feature>
<feature type="region of interest" description="Disordered" evidence="12">
    <location>
        <begin position="1113"/>
        <end position="1205"/>
    </location>
</feature>
<reference evidence="14" key="1">
    <citation type="submission" date="2022-10" db="EMBL/GenBank/DDBJ databases">
        <title>Tapping the CABI collections for fungal endophytes: first genome assemblies for Collariella, Neodidymelliopsis, Ascochyta clinopodiicola, Didymella pomorum, Didymosphaeria variabile, Neocosmospora piperis and Neocucurbitaria cava.</title>
        <authorList>
            <person name="Hill R."/>
        </authorList>
    </citation>
    <scope>NUCLEOTIDE SEQUENCE</scope>
    <source>
        <strain evidence="14">IMI 356814</strain>
    </source>
</reference>
<feature type="compositionally biased region" description="Acidic residues" evidence="12">
    <location>
        <begin position="1"/>
        <end position="17"/>
    </location>
</feature>
<dbReference type="PANTHER" id="PTHR12695:SF2">
    <property type="entry name" value="GENERAL TRANSCRIPTION FACTOR IIH SUBUNIT 2-RELATED"/>
    <property type="match status" value="1"/>
</dbReference>
<keyword evidence="4" id="KW-0479">Metal-binding</keyword>
<feature type="compositionally biased region" description="Polar residues" evidence="12">
    <location>
        <begin position="20"/>
        <end position="34"/>
    </location>
</feature>
<evidence type="ECO:0000313" key="15">
    <source>
        <dbReference type="Proteomes" id="UP001140560"/>
    </source>
</evidence>
<evidence type="ECO:0000256" key="6">
    <source>
        <dbReference type="ARBA" id="ARBA00022771"/>
    </source>
</evidence>
<dbReference type="InterPro" id="IPR002035">
    <property type="entry name" value="VWF_A"/>
</dbReference>
<comment type="similarity">
    <text evidence="3">Belongs to the FAH family.</text>
</comment>
<dbReference type="Gene3D" id="3.90.850.10">
    <property type="entry name" value="Fumarylacetoacetase-like, C-terminal domain"/>
    <property type="match status" value="1"/>
</dbReference>
<keyword evidence="11" id="KW-0539">Nucleus</keyword>
<evidence type="ECO:0000256" key="1">
    <source>
        <dbReference type="ARBA" id="ARBA00004123"/>
    </source>
</evidence>
<keyword evidence="9" id="KW-0804">Transcription</keyword>
<feature type="compositionally biased region" description="Basic residues" evidence="12">
    <location>
        <begin position="819"/>
        <end position="829"/>
    </location>
</feature>
<feature type="region of interest" description="Disordered" evidence="12">
    <location>
        <begin position="1299"/>
        <end position="1381"/>
    </location>
</feature>
<accession>A0A9W9CMB2</accession>
<dbReference type="GO" id="GO:0008270">
    <property type="term" value="F:zinc ion binding"/>
    <property type="evidence" value="ECO:0007669"/>
    <property type="project" value="UniProtKB-KW"/>
</dbReference>
<dbReference type="Proteomes" id="UP001140560">
    <property type="component" value="Unassembled WGS sequence"/>
</dbReference>
<comment type="subcellular location">
    <subcellularLocation>
        <location evidence="1">Nucleus</location>
    </subcellularLocation>
</comment>
<feature type="region of interest" description="Disordered" evidence="12">
    <location>
        <begin position="1063"/>
        <end position="1099"/>
    </location>
</feature>
<keyword evidence="10" id="KW-0234">DNA repair</keyword>
<evidence type="ECO:0000256" key="10">
    <source>
        <dbReference type="ARBA" id="ARBA00023204"/>
    </source>
</evidence>
<dbReference type="GO" id="GO:0003824">
    <property type="term" value="F:catalytic activity"/>
    <property type="evidence" value="ECO:0007669"/>
    <property type="project" value="InterPro"/>
</dbReference>
<evidence type="ECO:0000256" key="12">
    <source>
        <dbReference type="SAM" id="MobiDB-lite"/>
    </source>
</evidence>
<feature type="compositionally biased region" description="Acidic residues" evidence="12">
    <location>
        <begin position="1432"/>
        <end position="1449"/>
    </location>
</feature>
<feature type="compositionally biased region" description="Basic and acidic residues" evidence="12">
    <location>
        <begin position="691"/>
        <end position="704"/>
    </location>
</feature>
<evidence type="ECO:0000259" key="13">
    <source>
        <dbReference type="PROSITE" id="PS50234"/>
    </source>
</evidence>
<feature type="region of interest" description="Disordered" evidence="12">
    <location>
        <begin position="755"/>
        <end position="904"/>
    </location>
</feature>
<keyword evidence="6" id="KW-0863">Zinc-finger</keyword>
<dbReference type="PROSITE" id="PS50234">
    <property type="entry name" value="VWFA"/>
    <property type="match status" value="1"/>
</dbReference>
<feature type="compositionally biased region" description="Low complexity" evidence="12">
    <location>
        <begin position="1617"/>
        <end position="1627"/>
    </location>
</feature>
<dbReference type="Pfam" id="PF04056">
    <property type="entry name" value="Ssl1"/>
    <property type="match status" value="1"/>
</dbReference>
<dbReference type="GO" id="GO:0005675">
    <property type="term" value="C:transcription factor TFIIH holo complex"/>
    <property type="evidence" value="ECO:0007669"/>
    <property type="project" value="TreeGrafter"/>
</dbReference>
<dbReference type="InterPro" id="IPR012170">
    <property type="entry name" value="TFIIH_SSL1/p44"/>
</dbReference>
<evidence type="ECO:0000256" key="8">
    <source>
        <dbReference type="ARBA" id="ARBA00023015"/>
    </source>
</evidence>
<keyword evidence="8" id="KW-0805">Transcription regulation</keyword>
<feature type="region of interest" description="Disordered" evidence="12">
    <location>
        <begin position="1420"/>
        <end position="1751"/>
    </location>
</feature>
<dbReference type="GO" id="GO:0000439">
    <property type="term" value="C:transcription factor TFIIH core complex"/>
    <property type="evidence" value="ECO:0007669"/>
    <property type="project" value="InterPro"/>
</dbReference>
<dbReference type="GO" id="GO:0006289">
    <property type="term" value="P:nucleotide-excision repair"/>
    <property type="evidence" value="ECO:0007669"/>
    <property type="project" value="InterPro"/>
</dbReference>
<name>A0A9W9CMB2_9PLEO</name>
<dbReference type="SUPFAM" id="SSF56529">
    <property type="entry name" value="FAH"/>
    <property type="match status" value="1"/>
</dbReference>
<dbReference type="Pfam" id="PF01557">
    <property type="entry name" value="FAA_hydrolase"/>
    <property type="match status" value="1"/>
</dbReference>
<feature type="compositionally biased region" description="Polar residues" evidence="12">
    <location>
        <begin position="1299"/>
        <end position="1311"/>
    </location>
</feature>
<evidence type="ECO:0000256" key="4">
    <source>
        <dbReference type="ARBA" id="ARBA00022723"/>
    </source>
</evidence>
<gene>
    <name evidence="14" type="ORF">N0V83_005510</name>
</gene>
<feature type="compositionally biased region" description="Low complexity" evidence="12">
    <location>
        <begin position="1143"/>
        <end position="1161"/>
    </location>
</feature>
<evidence type="ECO:0000256" key="7">
    <source>
        <dbReference type="ARBA" id="ARBA00022833"/>
    </source>
</evidence>
<feature type="region of interest" description="Disordered" evidence="12">
    <location>
        <begin position="1"/>
        <end position="90"/>
    </location>
</feature>
<dbReference type="GO" id="GO:0006357">
    <property type="term" value="P:regulation of transcription by RNA polymerase II"/>
    <property type="evidence" value="ECO:0007669"/>
    <property type="project" value="TreeGrafter"/>
</dbReference>
<protein>
    <recommendedName>
        <fullName evidence="13">VWFA domain-containing protein</fullName>
    </recommendedName>
</protein>
<feature type="compositionally biased region" description="Low complexity" evidence="12">
    <location>
        <begin position="1191"/>
        <end position="1203"/>
    </location>
</feature>
<dbReference type="FunFam" id="3.40.50.410:FF:000015">
    <property type="entry name" value="General transcription factor IIH subunit 2"/>
    <property type="match status" value="1"/>
</dbReference>
<keyword evidence="5" id="KW-0227">DNA damage</keyword>
<dbReference type="NCBIfam" id="TIGR00622">
    <property type="entry name" value="ssl1"/>
    <property type="match status" value="1"/>
</dbReference>
<dbReference type="InterPro" id="IPR036663">
    <property type="entry name" value="Fumarylacetoacetase_C_sf"/>
</dbReference>
<feature type="compositionally biased region" description="Acidic residues" evidence="12">
    <location>
        <begin position="1728"/>
        <end position="1742"/>
    </location>
</feature>
<dbReference type="Gene3D" id="3.40.50.410">
    <property type="entry name" value="von Willebrand factor, type A domain"/>
    <property type="match status" value="1"/>
</dbReference>
<dbReference type="EMBL" id="JAPEUY010000009">
    <property type="protein sequence ID" value="KAJ4369747.1"/>
    <property type="molecule type" value="Genomic_DNA"/>
</dbReference>